<reference evidence="1" key="1">
    <citation type="journal article" date="2023" name="Int. J. Syst. Evol. Microbiol.">
        <title>&lt;i&gt;Holtiella tumoricola&lt;/i&gt; gen. nov. sp. nov., isolated from a human clinical sample.</title>
        <authorList>
            <person name="Allen-Vercoe E."/>
            <person name="Daigneault M.C."/>
            <person name="Vancuren S.J."/>
            <person name="Cochrane K."/>
            <person name="O'Neal L.L."/>
            <person name="Sankaranarayanan K."/>
            <person name="Lawson P.A."/>
        </authorList>
    </citation>
    <scope>NUCLEOTIDE SEQUENCE</scope>
    <source>
        <strain evidence="1">CC70A</strain>
    </source>
</reference>
<comment type="caution">
    <text evidence="1">The sequence shown here is derived from an EMBL/GenBank/DDBJ whole genome shotgun (WGS) entry which is preliminary data.</text>
</comment>
<accession>A0AA42J0I9</accession>
<gene>
    <name evidence="1" type="ORF">PBV87_08085</name>
</gene>
<evidence type="ECO:0000313" key="1">
    <source>
        <dbReference type="EMBL" id="MDA3731434.1"/>
    </source>
</evidence>
<dbReference type="Proteomes" id="UP001169242">
    <property type="component" value="Unassembled WGS sequence"/>
</dbReference>
<evidence type="ECO:0000313" key="2">
    <source>
        <dbReference type="Proteomes" id="UP001169242"/>
    </source>
</evidence>
<dbReference type="EMBL" id="JAQIFT010000035">
    <property type="protein sequence ID" value="MDA3731434.1"/>
    <property type="molecule type" value="Genomic_DNA"/>
</dbReference>
<sequence length="281" mass="30351">MANTLLKSEVITQMINEQMKGKEKLMALAGDMGNLPNGVQAGDTFSIVKVAHLGEMVDLVKGQSIALEDLQTTKSTETIEHKAKGFQLYDIERETTIGGKSILDKKIEDMADIRVRAIEKSLGDKLVKAPLKYAVADASVVTAIEINTALQTAFGDAQDTDEFAGIVVNSRVATGFYAMPEFVKADFTFTKDGNGVVRGGVIGTFRGIPVIMSDVTTYDTSKSECITYIIKKGALGYKKVAGEVEISRVASKKCDEVYDDLMFVTGVIDDTGVVVIRKTIA</sequence>
<keyword evidence="2" id="KW-1185">Reference proteome</keyword>
<proteinExistence type="predicted"/>
<dbReference type="AlphaFoldDB" id="A0AA42J0I9"/>
<organism evidence="1 2">
    <name type="scientific">Holtiella tumoricola</name>
    <dbReference type="NCBI Taxonomy" id="3018743"/>
    <lineage>
        <taxon>Bacteria</taxon>
        <taxon>Bacillati</taxon>
        <taxon>Bacillota</taxon>
        <taxon>Clostridia</taxon>
        <taxon>Lachnospirales</taxon>
        <taxon>Cellulosilyticaceae</taxon>
        <taxon>Holtiella</taxon>
    </lineage>
</organism>
<evidence type="ECO:0008006" key="3">
    <source>
        <dbReference type="Google" id="ProtNLM"/>
    </source>
</evidence>
<protein>
    <recommendedName>
        <fullName evidence="3">Phage major capsid protein</fullName>
    </recommendedName>
</protein>
<name>A0AA42J0I9_9FIRM</name>
<dbReference type="RefSeq" id="WP_271011822.1">
    <property type="nucleotide sequence ID" value="NZ_JAQIFT010000035.1"/>
</dbReference>